<dbReference type="EMBL" id="QNSA01000012">
    <property type="protein sequence ID" value="RBP69560.1"/>
    <property type="molecule type" value="Genomic_DNA"/>
</dbReference>
<reference evidence="3 4" key="1">
    <citation type="submission" date="2018-07" db="EMBL/GenBank/DDBJ databases">
        <title>Freshwater and sediment microbial communities from various areas in North America, analyzing microbe dynamics in response to fracking.</title>
        <authorList>
            <person name="Lamendella R."/>
        </authorList>
    </citation>
    <scope>NUCLEOTIDE SEQUENCE [LARGE SCALE GENOMIC DNA]</scope>
    <source>
        <strain evidence="3 4">114E</strain>
        <strain evidence="2 5">114E_o</strain>
    </source>
</reference>
<protein>
    <submittedName>
        <fullName evidence="3">Uncharacterized protein with ParB-like and HNH nuclease domain</fullName>
    </submittedName>
</protein>
<keyword evidence="5" id="KW-1185">Reference proteome</keyword>
<organism evidence="3 4">
    <name type="scientific">Marinobacter nauticus</name>
    <name type="common">Marinobacter hydrocarbonoclasticus</name>
    <name type="synonym">Marinobacter aquaeolei</name>
    <dbReference type="NCBI Taxonomy" id="2743"/>
    <lineage>
        <taxon>Bacteria</taxon>
        <taxon>Pseudomonadati</taxon>
        <taxon>Pseudomonadota</taxon>
        <taxon>Gammaproteobacteria</taxon>
        <taxon>Pseudomonadales</taxon>
        <taxon>Marinobacteraceae</taxon>
        <taxon>Marinobacter</taxon>
    </lineage>
</organism>
<dbReference type="AlphaFoldDB" id="A0A368UV19"/>
<gene>
    <name evidence="3" type="ORF">DET51_1122</name>
    <name evidence="2" type="ORF">DET64_1122</name>
</gene>
<evidence type="ECO:0000313" key="3">
    <source>
        <dbReference type="EMBL" id="RCW31204.1"/>
    </source>
</evidence>
<dbReference type="Proteomes" id="UP000252795">
    <property type="component" value="Unassembled WGS sequence"/>
</dbReference>
<evidence type="ECO:0000313" key="4">
    <source>
        <dbReference type="Proteomes" id="UP000252795"/>
    </source>
</evidence>
<proteinExistence type="predicted"/>
<accession>A0A368UV19</accession>
<dbReference type="PANTHER" id="PTHR35149:SF1">
    <property type="entry name" value="DUF5655 DOMAIN-CONTAINING PROTEIN"/>
    <property type="match status" value="1"/>
</dbReference>
<dbReference type="PANTHER" id="PTHR35149">
    <property type="entry name" value="SLL5132 PROTEIN"/>
    <property type="match status" value="1"/>
</dbReference>
<dbReference type="Pfam" id="PF03235">
    <property type="entry name" value="GmrSD_N"/>
    <property type="match status" value="1"/>
</dbReference>
<feature type="domain" description="GmrSD restriction endonucleases N-terminal" evidence="1">
    <location>
        <begin position="19"/>
        <end position="221"/>
    </location>
</feature>
<evidence type="ECO:0000313" key="5">
    <source>
        <dbReference type="Proteomes" id="UP000253065"/>
    </source>
</evidence>
<name>A0A368UV19_MARNT</name>
<sequence>MNDVLVQEKLCLKNIYELLGEHFYIPAYQRGYRWSEIQVKELLDDIWEFSQQTSSEKSAFYCLQPIVVVKRDHHWELVDGQQRLTTLYIILHYLEKEHLRRELQEAYKKPLYTLEYETRLESASFLKSIRPAEETNNIDFFHIARAYEAVSEWFDGRDFNENNALLSVLLAKLEKAQSVKVIWYDLTDECVGNDYAVDVFSRINIGKIPLTNAELVKALFLQRHHFDADQAQLKQIQIASEWDSIEKQLQAPDFWYFIHRSDSGERYETRIEFIFDLMKGKKVGAENYFTFHKFNADFKEGSADIGTLWKGIKDYFLTFDEWYRDRELYHLIGFLVDCGEDVVTLKKASDQPDTSKTAFKNYLKDRIRERVRCELTELNYGDPLIKRVLLLFNIQTLLATKEADIRFPFDRYKRENWDIEHIRSQTDTVPTGSSRIAWLEDMMGYFQHAKLTTDTDRQPFVEDIERLLKQPKLDEDDFEGLYGEICNHFGHDDVGWADSLGNLALLDANTNRSYKNALYPVKRTRIIENDMRGIFVPICTKNVFLKFYSRSSSDLLYWQESDANDYLAAIEESLSEYLPKQGGLDA</sequence>
<dbReference type="Proteomes" id="UP000253065">
    <property type="component" value="Unassembled WGS sequence"/>
</dbReference>
<evidence type="ECO:0000259" key="1">
    <source>
        <dbReference type="Pfam" id="PF03235"/>
    </source>
</evidence>
<comment type="caution">
    <text evidence="3">The sequence shown here is derived from an EMBL/GenBank/DDBJ whole genome shotgun (WGS) entry which is preliminary data.</text>
</comment>
<evidence type="ECO:0000313" key="2">
    <source>
        <dbReference type="EMBL" id="RBP69560.1"/>
    </source>
</evidence>
<dbReference type="EMBL" id="QPJB01000012">
    <property type="protein sequence ID" value="RCW31204.1"/>
    <property type="molecule type" value="Genomic_DNA"/>
</dbReference>
<dbReference type="RefSeq" id="WP_113880506.1">
    <property type="nucleotide sequence ID" value="NZ_QNSA01000012.1"/>
</dbReference>
<dbReference type="InterPro" id="IPR004919">
    <property type="entry name" value="GmrSD_N"/>
</dbReference>